<name>A0AAE0TSZ0_9PEZI</name>
<accession>A0AAE0TSZ0</accession>
<reference evidence="1" key="1">
    <citation type="submission" date="2023-07" db="EMBL/GenBank/DDBJ databases">
        <title>Black Yeasts Isolated from many extreme environments.</title>
        <authorList>
            <person name="Coleine C."/>
            <person name="Stajich J.E."/>
            <person name="Selbmann L."/>
        </authorList>
    </citation>
    <scope>NUCLEOTIDE SEQUENCE</scope>
    <source>
        <strain evidence="1">CCFEE 5485</strain>
    </source>
</reference>
<keyword evidence="2" id="KW-1185">Reference proteome</keyword>
<dbReference type="EMBL" id="JAUTXT010000047">
    <property type="protein sequence ID" value="KAK3671088.1"/>
    <property type="molecule type" value="Genomic_DNA"/>
</dbReference>
<dbReference type="Proteomes" id="UP001274830">
    <property type="component" value="Unassembled WGS sequence"/>
</dbReference>
<gene>
    <name evidence="1" type="ORF">LTR78_009049</name>
</gene>
<evidence type="ECO:0000313" key="2">
    <source>
        <dbReference type="Proteomes" id="UP001274830"/>
    </source>
</evidence>
<organism evidence="1 2">
    <name type="scientific">Recurvomyces mirabilis</name>
    <dbReference type="NCBI Taxonomy" id="574656"/>
    <lineage>
        <taxon>Eukaryota</taxon>
        <taxon>Fungi</taxon>
        <taxon>Dikarya</taxon>
        <taxon>Ascomycota</taxon>
        <taxon>Pezizomycotina</taxon>
        <taxon>Dothideomycetes</taxon>
        <taxon>Dothideomycetidae</taxon>
        <taxon>Mycosphaerellales</taxon>
        <taxon>Teratosphaeriaceae</taxon>
        <taxon>Recurvomyces</taxon>
    </lineage>
</organism>
<evidence type="ECO:0000313" key="1">
    <source>
        <dbReference type="EMBL" id="KAK3671088.1"/>
    </source>
</evidence>
<comment type="caution">
    <text evidence="1">The sequence shown here is derived from an EMBL/GenBank/DDBJ whole genome shotgun (WGS) entry which is preliminary data.</text>
</comment>
<protein>
    <submittedName>
        <fullName evidence="1">Uncharacterized protein</fullName>
    </submittedName>
</protein>
<sequence>MLRALLGNAVSPVLENVPRRTRRGNLYAPPIMCRPVRKADLAQVKGFRRQGFDFSSPYRQSAVLDMVAIGEVELDPNALSRPDGSPPGIESTEMGRIEIRDFRF</sequence>
<proteinExistence type="predicted"/>
<dbReference type="AlphaFoldDB" id="A0AAE0TSZ0"/>